<protein>
    <recommendedName>
        <fullName evidence="1">RiboL-PSP-HEPN domain-containing protein</fullName>
    </recommendedName>
</protein>
<evidence type="ECO:0000313" key="3">
    <source>
        <dbReference type="Proteomes" id="UP000321567"/>
    </source>
</evidence>
<accession>A0A512H7Y0</accession>
<comment type="caution">
    <text evidence="2">The sequence shown here is derived from an EMBL/GenBank/DDBJ whole genome shotgun (WGS) entry which is preliminary data.</text>
</comment>
<organism evidence="2 3">
    <name type="scientific">Pararhodospirillum oryzae</name>
    <dbReference type="NCBI Taxonomy" id="478448"/>
    <lineage>
        <taxon>Bacteria</taxon>
        <taxon>Pseudomonadati</taxon>
        <taxon>Pseudomonadota</taxon>
        <taxon>Alphaproteobacteria</taxon>
        <taxon>Rhodospirillales</taxon>
        <taxon>Rhodospirillaceae</taxon>
        <taxon>Pararhodospirillum</taxon>
    </lineage>
</organism>
<evidence type="ECO:0000259" key="1">
    <source>
        <dbReference type="Pfam" id="PF18735"/>
    </source>
</evidence>
<dbReference type="Proteomes" id="UP000321567">
    <property type="component" value="Unassembled WGS sequence"/>
</dbReference>
<dbReference type="RefSeq" id="WP_147163592.1">
    <property type="nucleotide sequence ID" value="NZ_BJZO01000040.1"/>
</dbReference>
<reference evidence="2 3" key="1">
    <citation type="submission" date="2019-07" db="EMBL/GenBank/DDBJ databases">
        <title>Whole genome shotgun sequence of Rhodospirillum oryzae NBRC 107573.</title>
        <authorList>
            <person name="Hosoyama A."/>
            <person name="Uohara A."/>
            <person name="Ohji S."/>
            <person name="Ichikawa N."/>
        </authorList>
    </citation>
    <scope>NUCLEOTIDE SEQUENCE [LARGE SCALE GENOMIC DNA]</scope>
    <source>
        <strain evidence="2 3">NBRC 107573</strain>
    </source>
</reference>
<feature type="domain" description="RiboL-PSP-HEPN" evidence="1">
    <location>
        <begin position="12"/>
        <end position="170"/>
    </location>
</feature>
<gene>
    <name evidence="2" type="ORF">ROR02_16970</name>
</gene>
<proteinExistence type="predicted"/>
<dbReference type="OrthoDB" id="9770340at2"/>
<dbReference type="EMBL" id="BJZO01000040">
    <property type="protein sequence ID" value="GEO81566.1"/>
    <property type="molecule type" value="Genomic_DNA"/>
</dbReference>
<keyword evidence="3" id="KW-1185">Reference proteome</keyword>
<dbReference type="InterPro" id="IPR041519">
    <property type="entry name" value="HEPN_RiboL-PSP"/>
</dbReference>
<evidence type="ECO:0000313" key="2">
    <source>
        <dbReference type="EMBL" id="GEO81566.1"/>
    </source>
</evidence>
<dbReference type="Pfam" id="PF18735">
    <property type="entry name" value="HEPN_RiboL-PSP"/>
    <property type="match status" value="1"/>
</dbReference>
<sequence length="178" mass="21020">MHSAVEKMHGEFSELIRFLDDNMEISLRVFVDDTFRKSLLLCVASFFEKNLSNIVENYVKKTSENNLAVVCLVKNKAINRQYHTWFNWNENNANSFFGLFGDDFKNFMKEKTKNDEQLRHSIKSFMEIGSERNRLVHENYGAYTLEKTSEEIFLLYKSSIFFLESIECCLDEFGRNTI</sequence>
<name>A0A512H7Y0_9PROT</name>
<dbReference type="AlphaFoldDB" id="A0A512H7Y0"/>